<keyword evidence="3" id="KW-1185">Reference proteome</keyword>
<dbReference type="InterPro" id="IPR011017">
    <property type="entry name" value="TRASH_dom"/>
</dbReference>
<accession>A0ABQ6TST4</accession>
<evidence type="ECO:0000313" key="3">
    <source>
        <dbReference type="Proteomes" id="UP000798046"/>
    </source>
</evidence>
<dbReference type="Proteomes" id="UP000798046">
    <property type="component" value="Unassembled WGS sequence"/>
</dbReference>
<dbReference type="SUPFAM" id="SSF47240">
    <property type="entry name" value="Ferritin-like"/>
    <property type="match status" value="1"/>
</dbReference>
<sequence length="52" mass="6025">MNHVVRDPVCGELIDGEKAAMVLSYKGELHHFCTVRCSKRFRHDPPRFISLK</sequence>
<evidence type="ECO:0000313" key="2">
    <source>
        <dbReference type="EMBL" id="KAB0672066.1"/>
    </source>
</evidence>
<name>A0ABQ6TST4_9BACT</name>
<feature type="domain" description="TRASH" evidence="1">
    <location>
        <begin position="7"/>
        <end position="45"/>
    </location>
</feature>
<organism evidence="2 3">
    <name type="scientific">Oryzomonas sagensis</name>
    <dbReference type="NCBI Taxonomy" id="2603857"/>
    <lineage>
        <taxon>Bacteria</taxon>
        <taxon>Pseudomonadati</taxon>
        <taxon>Thermodesulfobacteriota</taxon>
        <taxon>Desulfuromonadia</taxon>
        <taxon>Geobacterales</taxon>
        <taxon>Geobacteraceae</taxon>
        <taxon>Oryzomonas</taxon>
    </lineage>
</organism>
<protein>
    <submittedName>
        <fullName evidence="2">YHS domain-containing protein</fullName>
    </submittedName>
</protein>
<comment type="caution">
    <text evidence="2">The sequence shown here is derived from an EMBL/GenBank/DDBJ whole genome shotgun (WGS) entry which is preliminary data.</text>
</comment>
<gene>
    <name evidence="2" type="ORF">F6V30_05705</name>
</gene>
<dbReference type="InterPro" id="IPR007029">
    <property type="entry name" value="YHS_dom"/>
</dbReference>
<dbReference type="EMBL" id="VZRA01000001">
    <property type="protein sequence ID" value="KAB0672066.1"/>
    <property type="molecule type" value="Genomic_DNA"/>
</dbReference>
<dbReference type="Pfam" id="PF04945">
    <property type="entry name" value="YHS"/>
    <property type="match status" value="1"/>
</dbReference>
<reference evidence="2 3" key="1">
    <citation type="journal article" date="2020" name="Microorganisms">
        <title>Description of Three Novel Members in the Family Geobacteraceae, Oryzomonas japonicum gen. nov., sp. nov., Oryzomonas sagensis sp. nov., and Oryzomonas ruber sp. nov.</title>
        <authorList>
            <person name="Xu Z."/>
            <person name="Masuda Y."/>
            <person name="Hayakawa C."/>
            <person name="Ushijima N."/>
            <person name="Kawano K."/>
            <person name="Shiratori Y."/>
            <person name="Senoo K."/>
            <person name="Itoh H."/>
        </authorList>
    </citation>
    <scope>NUCLEOTIDE SEQUENCE [LARGE SCALE GENOMIC DNA]</scope>
    <source>
        <strain evidence="2 3">Red100</strain>
    </source>
</reference>
<evidence type="ECO:0000259" key="1">
    <source>
        <dbReference type="SMART" id="SM00746"/>
    </source>
</evidence>
<dbReference type="InterPro" id="IPR009078">
    <property type="entry name" value="Ferritin-like_SF"/>
</dbReference>
<dbReference type="RefSeq" id="WP_151155749.1">
    <property type="nucleotide sequence ID" value="NZ_VZRA01000001.1"/>
</dbReference>
<dbReference type="InterPro" id="IPR012348">
    <property type="entry name" value="RNR-like"/>
</dbReference>
<dbReference type="SMART" id="SM00746">
    <property type="entry name" value="TRASH"/>
    <property type="match status" value="1"/>
</dbReference>
<proteinExistence type="predicted"/>
<dbReference type="Gene3D" id="1.10.620.20">
    <property type="entry name" value="Ribonucleotide Reductase, subunit A"/>
    <property type="match status" value="1"/>
</dbReference>